<evidence type="ECO:0000256" key="4">
    <source>
        <dbReference type="ARBA" id="ARBA00022692"/>
    </source>
</evidence>
<keyword evidence="2 9" id="KW-1003">Cell membrane</keyword>
<evidence type="ECO:0000256" key="6">
    <source>
        <dbReference type="ARBA" id="ARBA00022801"/>
    </source>
</evidence>
<keyword evidence="3 9" id="KW-0645">Protease</keyword>
<evidence type="ECO:0000256" key="7">
    <source>
        <dbReference type="ARBA" id="ARBA00022989"/>
    </source>
</evidence>
<feature type="active site" evidence="9">
    <location>
        <position position="145"/>
    </location>
</feature>
<dbReference type="Proteomes" id="UP000000450">
    <property type="component" value="Chromosome"/>
</dbReference>
<name>A0A9J9UB30_ACIET</name>
<dbReference type="KEGG" id="dia:Dtpsy_2146"/>
<accession>A0A9J9UB30</accession>
<dbReference type="HAMAP" id="MF_00161">
    <property type="entry name" value="LspA"/>
    <property type="match status" value="1"/>
</dbReference>
<keyword evidence="6 9" id="KW-0378">Hydrolase</keyword>
<organism evidence="12 13">
    <name type="scientific">Acidovorax ebreus (strain TPSY)</name>
    <name type="common">Diaphorobacter sp. (strain TPSY)</name>
    <dbReference type="NCBI Taxonomy" id="535289"/>
    <lineage>
        <taxon>Bacteria</taxon>
        <taxon>Pseudomonadati</taxon>
        <taxon>Pseudomonadota</taxon>
        <taxon>Betaproteobacteria</taxon>
        <taxon>Burkholderiales</taxon>
        <taxon>Comamonadaceae</taxon>
        <taxon>Diaphorobacter</taxon>
    </lineage>
</organism>
<feature type="transmembrane region" description="Helical" evidence="9">
    <location>
        <begin position="137"/>
        <end position="160"/>
    </location>
</feature>
<dbReference type="InterPro" id="IPR001872">
    <property type="entry name" value="Peptidase_A8"/>
</dbReference>
<gene>
    <name evidence="9" type="primary">lspA</name>
    <name evidence="12" type="ordered locus">Dtpsy_2146</name>
</gene>
<evidence type="ECO:0000256" key="2">
    <source>
        <dbReference type="ARBA" id="ARBA00022475"/>
    </source>
</evidence>
<keyword evidence="9" id="KW-0997">Cell inner membrane</keyword>
<keyword evidence="5 9" id="KW-0064">Aspartyl protease</keyword>
<dbReference type="PANTHER" id="PTHR33695">
    <property type="entry name" value="LIPOPROTEIN SIGNAL PEPTIDASE"/>
    <property type="match status" value="1"/>
</dbReference>
<evidence type="ECO:0000256" key="3">
    <source>
        <dbReference type="ARBA" id="ARBA00022670"/>
    </source>
</evidence>
<dbReference type="EC" id="3.4.23.36" evidence="9"/>
<evidence type="ECO:0000256" key="10">
    <source>
        <dbReference type="RuleBase" id="RU000594"/>
    </source>
</evidence>
<comment type="caution">
    <text evidence="9">Lacks conserved residue(s) required for the propagation of feature annotation.</text>
</comment>
<evidence type="ECO:0000313" key="12">
    <source>
        <dbReference type="EMBL" id="ACM33596.1"/>
    </source>
</evidence>
<keyword evidence="4 9" id="KW-0812">Transmembrane</keyword>
<keyword evidence="12" id="KW-0449">Lipoprotein</keyword>
<evidence type="ECO:0000256" key="8">
    <source>
        <dbReference type="ARBA" id="ARBA00023136"/>
    </source>
</evidence>
<protein>
    <recommendedName>
        <fullName evidence="9">Lipoprotein signal peptidase</fullName>
        <ecNumber evidence="9">3.4.23.36</ecNumber>
    </recommendedName>
    <alternativeName>
        <fullName evidence="9">Prolipoprotein signal peptidase</fullName>
    </alternativeName>
    <alternativeName>
        <fullName evidence="9">Signal peptidase II</fullName>
        <shortName evidence="9">SPase II</shortName>
    </alternativeName>
</protein>
<evidence type="ECO:0000256" key="11">
    <source>
        <dbReference type="RuleBase" id="RU004181"/>
    </source>
</evidence>
<sequence>MACTNEEELMHYTHSTHWYYLAFVVFASDQAIKSYIDMTTPLGWSHEVTSFFNLVHVLNPGAAFSFLARAGGWQRWLLLAVAVGAAIWLVWLLARPARRLEALAYSLILGGAVGNAFDRAIRGQVIDYLDFHLRQWHWPAFNVADMAIVGGAISLIVASFSRPAGQQ</sequence>
<dbReference type="PANTHER" id="PTHR33695:SF1">
    <property type="entry name" value="LIPOPROTEIN SIGNAL PEPTIDASE"/>
    <property type="match status" value="1"/>
</dbReference>
<evidence type="ECO:0000256" key="1">
    <source>
        <dbReference type="ARBA" id="ARBA00006139"/>
    </source>
</evidence>
<reference evidence="12 13" key="1">
    <citation type="journal article" date="2010" name="J. Bacteriol.">
        <title>Completed genome sequence of the anaerobic iron-oxidizing bacterium Acidovorax ebreus strain TPSY.</title>
        <authorList>
            <person name="Byrne-Bailey K.G."/>
            <person name="Weber K.A."/>
            <person name="Chair A.H."/>
            <person name="Bose S."/>
            <person name="Knox T."/>
            <person name="Spanbauer T.L."/>
            <person name="Chertkov O."/>
            <person name="Coates J.D."/>
        </authorList>
    </citation>
    <scope>NUCLEOTIDE SEQUENCE [LARGE SCALE GENOMIC DNA]</scope>
    <source>
        <strain evidence="12 13">TPSY</strain>
    </source>
</reference>
<keyword evidence="13" id="KW-1185">Reference proteome</keyword>
<comment type="similarity">
    <text evidence="1 9 11">Belongs to the peptidase A8 family.</text>
</comment>
<dbReference type="EMBL" id="CP001392">
    <property type="protein sequence ID" value="ACM33596.1"/>
    <property type="molecule type" value="Genomic_DNA"/>
</dbReference>
<dbReference type="NCBIfam" id="TIGR00077">
    <property type="entry name" value="lspA"/>
    <property type="match status" value="1"/>
</dbReference>
<dbReference type="Pfam" id="PF01252">
    <property type="entry name" value="Peptidase_A8"/>
    <property type="match status" value="1"/>
</dbReference>
<dbReference type="PRINTS" id="PR00781">
    <property type="entry name" value="LIPOSIGPTASE"/>
</dbReference>
<feature type="transmembrane region" description="Helical" evidence="9">
    <location>
        <begin position="100"/>
        <end position="117"/>
    </location>
</feature>
<dbReference type="PROSITE" id="PS00855">
    <property type="entry name" value="SPASE_II"/>
    <property type="match status" value="1"/>
</dbReference>
<comment type="subcellular location">
    <subcellularLocation>
        <location evidence="9">Cell inner membrane</location>
        <topology evidence="9">Multi-pass membrane protein</topology>
    </subcellularLocation>
</comment>
<dbReference type="GO" id="GO:0004190">
    <property type="term" value="F:aspartic-type endopeptidase activity"/>
    <property type="evidence" value="ECO:0007669"/>
    <property type="project" value="UniProtKB-UniRule"/>
</dbReference>
<evidence type="ECO:0000256" key="5">
    <source>
        <dbReference type="ARBA" id="ARBA00022750"/>
    </source>
</evidence>
<comment type="function">
    <text evidence="9 10">This protein specifically catalyzes the removal of signal peptides from prolipoproteins.</text>
</comment>
<keyword evidence="7 9" id="KW-1133">Transmembrane helix</keyword>
<proteinExistence type="inferred from homology"/>
<keyword evidence="8 9" id="KW-0472">Membrane</keyword>
<evidence type="ECO:0000256" key="9">
    <source>
        <dbReference type="HAMAP-Rule" id="MF_00161"/>
    </source>
</evidence>
<evidence type="ECO:0000313" key="13">
    <source>
        <dbReference type="Proteomes" id="UP000000450"/>
    </source>
</evidence>
<comment type="pathway">
    <text evidence="9">Protein modification; lipoprotein biosynthesis (signal peptide cleavage).</text>
</comment>
<dbReference type="GO" id="GO:0005886">
    <property type="term" value="C:plasma membrane"/>
    <property type="evidence" value="ECO:0007669"/>
    <property type="project" value="UniProtKB-SubCell"/>
</dbReference>
<feature type="transmembrane region" description="Helical" evidence="9">
    <location>
        <begin position="73"/>
        <end position="93"/>
    </location>
</feature>
<dbReference type="GO" id="GO:0006508">
    <property type="term" value="P:proteolysis"/>
    <property type="evidence" value="ECO:0007669"/>
    <property type="project" value="UniProtKB-KW"/>
</dbReference>
<feature type="active site" evidence="9">
    <location>
        <position position="127"/>
    </location>
</feature>
<comment type="catalytic activity">
    <reaction evidence="9 10">
        <text>Release of signal peptides from bacterial membrane prolipoproteins. Hydrolyzes -Xaa-Yaa-Zaa-|-(S,diacylglyceryl)Cys-, in which Xaa is hydrophobic (preferably Leu), and Yaa (Ala or Ser) and Zaa (Gly or Ala) have small, neutral side chains.</text>
        <dbReference type="EC" id="3.4.23.36"/>
    </reaction>
</comment>
<dbReference type="AlphaFoldDB" id="A0A9J9UB30"/>